<evidence type="ECO:0000313" key="2">
    <source>
        <dbReference type="Proteomes" id="UP000442694"/>
    </source>
</evidence>
<dbReference type="AlphaFoldDB" id="A0A833JGY6"/>
<keyword evidence="2" id="KW-1185">Reference proteome</keyword>
<evidence type="ECO:0000313" key="1">
    <source>
        <dbReference type="EMBL" id="KAB8032281.1"/>
    </source>
</evidence>
<proteinExistence type="predicted"/>
<dbReference type="Proteomes" id="UP000442694">
    <property type="component" value="Unassembled WGS sequence"/>
</dbReference>
<comment type="caution">
    <text evidence="1">The sequence shown here is derived from an EMBL/GenBank/DDBJ whole genome shotgun (WGS) entry which is preliminary data.</text>
</comment>
<reference evidence="1 2" key="1">
    <citation type="submission" date="2019-10" db="EMBL/GenBank/DDBJ databases">
        <title>New genus of Silvanigrellaceae.</title>
        <authorList>
            <person name="Pitt A."/>
            <person name="Hahn M.W."/>
        </authorList>
    </citation>
    <scope>NUCLEOTIDE SEQUENCE [LARGE SCALE GENOMIC DNA]</scope>
    <source>
        <strain evidence="1 2">33A1-SZDP</strain>
    </source>
</reference>
<dbReference type="EMBL" id="WFLN01000005">
    <property type="protein sequence ID" value="KAB8032281.1"/>
    <property type="molecule type" value="Genomic_DNA"/>
</dbReference>
<organism evidence="1 2">
    <name type="scientific">Fluviispira multicolorata</name>
    <dbReference type="NCBI Taxonomy" id="2654512"/>
    <lineage>
        <taxon>Bacteria</taxon>
        <taxon>Pseudomonadati</taxon>
        <taxon>Bdellovibrionota</taxon>
        <taxon>Oligoflexia</taxon>
        <taxon>Silvanigrellales</taxon>
        <taxon>Silvanigrellaceae</taxon>
        <taxon>Fluviispira</taxon>
    </lineage>
</organism>
<accession>A0A833JGY6</accession>
<name>A0A833JGY6_9BACT</name>
<protein>
    <submittedName>
        <fullName evidence="1">Uncharacterized protein</fullName>
    </submittedName>
</protein>
<gene>
    <name evidence="1" type="ORF">GCL57_03790</name>
</gene>
<sequence>MLKVLGFKKCFFEHLVSPTLERNSFFPMWEFLLQILKSFH</sequence>